<sequence length="108" mass="12074">MAESGGGHSLDTEDSDIDIVNAPAAFKSEVWTHFGFVVSRNEKGEKVTDKQQTMCKHCQSTVRHTSGNTSNIRRKSSRVKKLCMKYLQQCCLTTASRLKIKQDAPQNI</sequence>
<dbReference type="Proteomes" id="UP001345963">
    <property type="component" value="Unassembled WGS sequence"/>
</dbReference>
<keyword evidence="2" id="KW-1185">Reference proteome</keyword>
<proteinExistence type="predicted"/>
<accession>A0ABU7AHA9</accession>
<dbReference type="EMBL" id="JAHUTI010016506">
    <property type="protein sequence ID" value="MED6237547.1"/>
    <property type="molecule type" value="Genomic_DNA"/>
</dbReference>
<gene>
    <name evidence="1" type="ORF">ATANTOWER_027389</name>
</gene>
<comment type="caution">
    <text evidence="1">The sequence shown here is derived from an EMBL/GenBank/DDBJ whole genome shotgun (WGS) entry which is preliminary data.</text>
</comment>
<evidence type="ECO:0000313" key="2">
    <source>
        <dbReference type="Proteomes" id="UP001345963"/>
    </source>
</evidence>
<protein>
    <recommendedName>
        <fullName evidence="3">BED-type domain-containing protein</fullName>
    </recommendedName>
</protein>
<organism evidence="1 2">
    <name type="scientific">Ataeniobius toweri</name>
    <dbReference type="NCBI Taxonomy" id="208326"/>
    <lineage>
        <taxon>Eukaryota</taxon>
        <taxon>Metazoa</taxon>
        <taxon>Chordata</taxon>
        <taxon>Craniata</taxon>
        <taxon>Vertebrata</taxon>
        <taxon>Euteleostomi</taxon>
        <taxon>Actinopterygii</taxon>
        <taxon>Neopterygii</taxon>
        <taxon>Teleostei</taxon>
        <taxon>Neoteleostei</taxon>
        <taxon>Acanthomorphata</taxon>
        <taxon>Ovalentaria</taxon>
        <taxon>Atherinomorphae</taxon>
        <taxon>Cyprinodontiformes</taxon>
        <taxon>Goodeidae</taxon>
        <taxon>Ataeniobius</taxon>
    </lineage>
</organism>
<evidence type="ECO:0008006" key="3">
    <source>
        <dbReference type="Google" id="ProtNLM"/>
    </source>
</evidence>
<evidence type="ECO:0000313" key="1">
    <source>
        <dbReference type="EMBL" id="MED6237547.1"/>
    </source>
</evidence>
<name>A0ABU7AHA9_9TELE</name>
<reference evidence="1 2" key="1">
    <citation type="submission" date="2021-07" db="EMBL/GenBank/DDBJ databases">
        <authorList>
            <person name="Palmer J.M."/>
        </authorList>
    </citation>
    <scope>NUCLEOTIDE SEQUENCE [LARGE SCALE GENOMIC DNA]</scope>
    <source>
        <strain evidence="1 2">AT_MEX2019</strain>
        <tissue evidence="1">Muscle</tissue>
    </source>
</reference>